<dbReference type="Proteomes" id="UP000828922">
    <property type="component" value="Linkage Group LG07"/>
</dbReference>
<reference evidence="2" key="1">
    <citation type="journal article" date="2022" name="New Phytol.">
        <title>Phylogenomic structure and speciation in an emerging model: the Sphagnum magellanicum complex (Bryophyta).</title>
        <authorList>
            <person name="Shaw A.J."/>
            <person name="Piatkowski B."/>
            <person name="Duffy A.M."/>
            <person name="Aguero B."/>
            <person name="Imwattana K."/>
            <person name="Nieto-Lugilde M."/>
            <person name="Healey A."/>
            <person name="Weston D.J."/>
            <person name="Patel M.N."/>
            <person name="Schmutz J."/>
            <person name="Grimwood J."/>
            <person name="Yavitt J.B."/>
            <person name="Hassel K."/>
            <person name="Stenoien H.K."/>
            <person name="Flatberg K.I."/>
            <person name="Bickford C.P."/>
            <person name="Hicks K.A."/>
        </authorList>
    </citation>
    <scope>NUCLEOTIDE SEQUENCE [LARGE SCALE GENOMIC DNA]</scope>
</reference>
<accession>A0ACB8HMJ7</accession>
<organism evidence="1 2">
    <name type="scientific">Sphagnum magellanicum</name>
    <dbReference type="NCBI Taxonomy" id="128215"/>
    <lineage>
        <taxon>Eukaryota</taxon>
        <taxon>Viridiplantae</taxon>
        <taxon>Streptophyta</taxon>
        <taxon>Embryophyta</taxon>
        <taxon>Bryophyta</taxon>
        <taxon>Sphagnophytina</taxon>
        <taxon>Sphagnopsida</taxon>
        <taxon>Sphagnales</taxon>
        <taxon>Sphagnaceae</taxon>
        <taxon>Sphagnum</taxon>
    </lineage>
</organism>
<evidence type="ECO:0000313" key="2">
    <source>
        <dbReference type="Proteomes" id="UP000828922"/>
    </source>
</evidence>
<gene>
    <name evidence="1" type="ORF">CY35_07G085800</name>
</gene>
<proteinExistence type="predicted"/>
<protein>
    <submittedName>
        <fullName evidence="1">Uncharacterized protein</fullName>
    </submittedName>
</protein>
<evidence type="ECO:0000313" key="1">
    <source>
        <dbReference type="EMBL" id="KAH9557472.1"/>
    </source>
</evidence>
<sequence length="2277" mass="259038">MEMWMGKVHLMTREEFLVQESTEIVDEEPCLSQQVQQVEAISERRQGDIISELVGEVGKPKAQAAGGREMEGEKLHCVTVNQIVALESENLQLTNELNAFHLQLETPAQERIEFFTEIENLKAQTRMMGDEREHLLSVVEASESRADQLATEMVKCKKQFEVDRNEERSRLAKQLKIHVQSLALEKHASIYMMEDMLHKQDSQRLEKEEEEDNNNNKEYVLNSDESRPSMVELLQNAQLIAAEEAGDRHETECLEQTSELQALQGQLQVASDGDDTFLAFECRKLQEKGAGEITSSPPLKEDSDQCLQQLNSEKKLLVTQLDDSYQSQQEVLRENKQLAIEISKQQEERERQEERILQHEKEVVILRMQLQTSADKEIHLVSKLAECTKERADEKLMSVSKGKELQLQVQRLREENAELVVKASQLNQMLEEANSEKIGFVHDLEETVRNRQLRENEVAEEFETWREHIQSLETEKMKGLSLIEELNSQLQSLGKENAELATLSSESQQALKELWEENARLVAEVSNLAWEKQRQEGEKLDLMAGIQTVWEQLKAAHEREAFLSSELSEHLTNQVKEKAMFVTEVQELQQQLKKVGDENALAVSQSHETSQALQDLHLEKEHLVTEIASLVQENHRREEAIAEELITWKDQVQGLIAENLKSASVIEDLNQQLQKSGAEIKQLTIRVLEFSGSVNELHTENGRLASEVDKLEEIKERQEGERLELAAKLQAAWVEIQALGEHNSLLTSDLKALREERDKEKLKGSAEVQELGQQIQGLSEQNELLHSKVKDLTQRLEELCREKELQEENVALTVKIAELEQDRTRANAEGVELLAVSSKLKLRVQSLEHDKAKLLSEIEELNRWLQRPAAEKKQLASKLDEVSCAMQGLQLENSQLISQISKLEKEVHRRQEENQILSYRVLSLEEEINRVVSELTATNLEQKQMEEGKQLVDTLLEDSRLLVQELRQQNDSLNSDILMLMEEKGNMMSDLRALQQQMQEVSYPFFVITDFSNSKLLGFHTGKETRFSSWLMKVQWYSQVTRNSEEKSKVFTEIGFERDQYRDLVRMVELQKLWLGMEIEELKETLHQVNQEKRELVVNLCQELSKLLRTVAEEKDKVAREQCLSHEKTEMVTVLCQELDGLLWRVGEQKHRVVDQLSNLQQQMLHSSDGKTVHANELEFEPEVFRQQNFLLESQRENSEREVEASKPKVEAVVEERLARDDEVGRLTHTLQDSYNMLKLSINERPVESMEEQAEIRAGEDSQIAQQVQDMEESIGVLKQDRDTATCMKESSTLELDALSMHLTDADNKMAMLGPLVKQLWADYMTLKQQNWKLTQKLVRVAKNLEAADVKAAQNSSLAIELNDLPDRFIERLLQGESDEASTVFAKTDLLGESLQKSIHSIFPDLQFKWDLSTDFLSQLGHASNVKERLSVTFSKGQSYGQQQDGLDQLLSGKTKEFEHMISTHSEALKTKDLTLNEAEISSLGAAIAGNVSSLELELTTIQSSSASVEQALHGNEAAIEELRASKRQLEQERDNFAFQLETLSGKYLIVEELAAQEGLEKSKLQSEISKLQETALEQLGALQAADGMHCKLQSDIDCMVVRVVNTVLEVLQGQGIAMEPTNITDVEAAVTMLVEKHKTSILEVKKLARQVDTMEEMLASRDLEISGLSKTLEEAVLTMTQQDDEIEGLVQQSHRLKTELAGTVKMLQEAHERILAMENSTASSELELEDMKCDVHLVPNELVVLHQGSESLNLELSEEKAENVLVVEYSQSTSEADRLRGECLKLSTDLAESRRDKEALETKLHQVEHKLLSVRDKLGLAVKKGKGLEKQRDVLRQSLKEKATVMDLKVAKYKQAFESMDAEVCNMRRREEQLLEERHLFIRTLEGALAQSSWPGNVKAMEPTDIIDWLAMEYAHAKETISTWTRRCKEAENQATLDRMCYEKELGLHLQVIREAEVQTNVLSEKVEEMEQVLQKLQVSTNSMDSSRTKQFSKLTSTVKRLSELQQQTEVQLPEVKGHHCDKETQDTQTPRPAEILMADGQREEYSWAIMNANTEIVQLTEELDTMSRKVNTEITGLREDMLAVQKSPDIKNSELNEIQSKLAAIVCNQDIAKGTFAEEDFDEVELQTTELHTEKLQAEVRSLVHPSGGDTFCIEASDIEESEKPRGTWVGAVSSAAPHVRSSRKPLLGDIAIGVLSGEPSNLILDLDDKGHGIKTSGNSRVVPNAVHSVVDRLDTLWVGGGRMLMQQPIVRLGLGVYCILLHFWILLLLSRAYF</sequence>
<dbReference type="EMBL" id="CM038913">
    <property type="protein sequence ID" value="KAH9557472.1"/>
    <property type="molecule type" value="Genomic_DNA"/>
</dbReference>
<comment type="caution">
    <text evidence="1">The sequence shown here is derived from an EMBL/GenBank/DDBJ whole genome shotgun (WGS) entry which is preliminary data.</text>
</comment>
<keyword evidence="2" id="KW-1185">Reference proteome</keyword>
<name>A0ACB8HMJ7_9BRYO</name>